<dbReference type="PANTHER" id="PTHR30385:SF4">
    <property type="entry name" value="RNA POLYMERASE SIGMA-E FACTOR"/>
    <property type="match status" value="1"/>
</dbReference>
<evidence type="ECO:0000259" key="7">
    <source>
        <dbReference type="Pfam" id="PF04545"/>
    </source>
</evidence>
<dbReference type="InterPro" id="IPR007624">
    <property type="entry name" value="RNA_pol_sigma70_r3"/>
</dbReference>
<keyword evidence="4" id="KW-0804">Transcription</keyword>
<keyword evidence="2" id="KW-0731">Sigma factor</keyword>
<keyword evidence="1" id="KW-0805">Transcription regulation</keyword>
<dbReference type="InterPro" id="IPR013324">
    <property type="entry name" value="RNA_pol_sigma_r3/r4-like"/>
</dbReference>
<organism evidence="8 9">
    <name type="scientific">Dethiosulfatibacter aminovorans DSM 17477</name>
    <dbReference type="NCBI Taxonomy" id="1121476"/>
    <lineage>
        <taxon>Bacteria</taxon>
        <taxon>Bacillati</taxon>
        <taxon>Bacillota</taxon>
        <taxon>Tissierellia</taxon>
        <taxon>Dethiosulfatibacter</taxon>
    </lineage>
</organism>
<dbReference type="InterPro" id="IPR014322">
    <property type="entry name" value="RNA_pol_sigma-B/F/G"/>
</dbReference>
<dbReference type="PRINTS" id="PR00046">
    <property type="entry name" value="SIGMA70FCT"/>
</dbReference>
<dbReference type="SUPFAM" id="SSF88946">
    <property type="entry name" value="Sigma2 domain of RNA polymerase sigma factors"/>
    <property type="match status" value="1"/>
</dbReference>
<dbReference type="Proteomes" id="UP000184052">
    <property type="component" value="Unassembled WGS sequence"/>
</dbReference>
<evidence type="ECO:0000313" key="9">
    <source>
        <dbReference type="Proteomes" id="UP000184052"/>
    </source>
</evidence>
<dbReference type="STRING" id="1121476.SAMN02745751_00172"/>
<dbReference type="NCBIfam" id="TIGR02980">
    <property type="entry name" value="SigBFG"/>
    <property type="match status" value="1"/>
</dbReference>
<dbReference type="InterPro" id="IPR013325">
    <property type="entry name" value="RNA_pol_sigma_r2"/>
</dbReference>
<dbReference type="InterPro" id="IPR036388">
    <property type="entry name" value="WH-like_DNA-bd_sf"/>
</dbReference>
<dbReference type="Pfam" id="PF04545">
    <property type="entry name" value="Sigma70_r4"/>
    <property type="match status" value="1"/>
</dbReference>
<evidence type="ECO:0000256" key="4">
    <source>
        <dbReference type="ARBA" id="ARBA00023163"/>
    </source>
</evidence>
<dbReference type="InterPro" id="IPR007630">
    <property type="entry name" value="RNA_pol_sigma70_r4"/>
</dbReference>
<dbReference type="EMBL" id="FQZL01000004">
    <property type="protein sequence ID" value="SHI37563.1"/>
    <property type="molecule type" value="Genomic_DNA"/>
</dbReference>
<evidence type="ECO:0000259" key="6">
    <source>
        <dbReference type="Pfam" id="PF04542"/>
    </source>
</evidence>
<dbReference type="NCBIfam" id="TIGR02937">
    <property type="entry name" value="sigma70-ECF"/>
    <property type="match status" value="1"/>
</dbReference>
<proteinExistence type="predicted"/>
<feature type="domain" description="RNA polymerase sigma-70 region 3" evidence="5">
    <location>
        <begin position="108"/>
        <end position="165"/>
    </location>
</feature>
<dbReference type="AlphaFoldDB" id="A0A1M6AMZ4"/>
<dbReference type="InterPro" id="IPR007627">
    <property type="entry name" value="RNA_pol_sigma70_r2"/>
</dbReference>
<keyword evidence="3" id="KW-0238">DNA-binding</keyword>
<protein>
    <submittedName>
        <fullName evidence="8">RNA polymerase, sigma 37 subunit, RpsB/SigB</fullName>
    </submittedName>
</protein>
<sequence>MSEYKRVKNHEMFLEFSRDKSNKDLRNEIFNKYEYIAEIISKKYVNKGIDYDDLYQIACIGLLYAIERYDLERGFEFSSFATPTVLGEIKKYFRDKSWTLKMPRRIQELSKKISDTKVYLTQTMQKTPSVKDIAEYLDSSEEDILEAMEASKTFTPKSLDMKYENGSEENDISLMDVVGEEDFHFKNFEDKDFINNVMENLNTLEKAIVNERYINGEKTQMELSREFNISQVTVSRIEKKVLEKFKIEYDKISK</sequence>
<feature type="domain" description="RNA polymerase sigma-70 region 4" evidence="7">
    <location>
        <begin position="198"/>
        <end position="244"/>
    </location>
</feature>
<dbReference type="OrthoDB" id="9809557at2"/>
<evidence type="ECO:0000256" key="3">
    <source>
        <dbReference type="ARBA" id="ARBA00023125"/>
    </source>
</evidence>
<evidence type="ECO:0000313" key="8">
    <source>
        <dbReference type="EMBL" id="SHI37563.1"/>
    </source>
</evidence>
<dbReference type="GO" id="GO:0016987">
    <property type="term" value="F:sigma factor activity"/>
    <property type="evidence" value="ECO:0007669"/>
    <property type="project" value="UniProtKB-KW"/>
</dbReference>
<feature type="domain" description="RNA polymerase sigma-70 region 2" evidence="6">
    <location>
        <begin position="42"/>
        <end position="99"/>
    </location>
</feature>
<keyword evidence="9" id="KW-1185">Reference proteome</keyword>
<evidence type="ECO:0000256" key="2">
    <source>
        <dbReference type="ARBA" id="ARBA00023082"/>
    </source>
</evidence>
<dbReference type="InterPro" id="IPR014284">
    <property type="entry name" value="RNA_pol_sigma-70_dom"/>
</dbReference>
<evidence type="ECO:0000256" key="1">
    <source>
        <dbReference type="ARBA" id="ARBA00023015"/>
    </source>
</evidence>
<dbReference type="SUPFAM" id="SSF88659">
    <property type="entry name" value="Sigma3 and sigma4 domains of RNA polymerase sigma factors"/>
    <property type="match status" value="2"/>
</dbReference>
<dbReference type="Gene3D" id="1.10.10.10">
    <property type="entry name" value="Winged helix-like DNA-binding domain superfamily/Winged helix DNA-binding domain"/>
    <property type="match status" value="2"/>
</dbReference>
<dbReference type="PANTHER" id="PTHR30385">
    <property type="entry name" value="SIGMA FACTOR F FLAGELLAR"/>
    <property type="match status" value="1"/>
</dbReference>
<dbReference type="Pfam" id="PF04542">
    <property type="entry name" value="Sigma70_r2"/>
    <property type="match status" value="1"/>
</dbReference>
<evidence type="ECO:0000259" key="5">
    <source>
        <dbReference type="Pfam" id="PF04539"/>
    </source>
</evidence>
<dbReference type="InterPro" id="IPR000943">
    <property type="entry name" value="RNA_pol_sigma70"/>
</dbReference>
<dbReference type="Pfam" id="PF04539">
    <property type="entry name" value="Sigma70_r3"/>
    <property type="match status" value="1"/>
</dbReference>
<dbReference type="GO" id="GO:0003677">
    <property type="term" value="F:DNA binding"/>
    <property type="evidence" value="ECO:0007669"/>
    <property type="project" value="UniProtKB-KW"/>
</dbReference>
<dbReference type="RefSeq" id="WP_073045666.1">
    <property type="nucleotide sequence ID" value="NZ_FQZL01000004.1"/>
</dbReference>
<accession>A0A1M6AMZ4</accession>
<name>A0A1M6AMZ4_9FIRM</name>
<reference evidence="8 9" key="1">
    <citation type="submission" date="2016-11" db="EMBL/GenBank/DDBJ databases">
        <authorList>
            <person name="Jaros S."/>
            <person name="Januszkiewicz K."/>
            <person name="Wedrychowicz H."/>
        </authorList>
    </citation>
    <scope>NUCLEOTIDE SEQUENCE [LARGE SCALE GENOMIC DNA]</scope>
    <source>
        <strain evidence="8 9">DSM 17477</strain>
    </source>
</reference>
<gene>
    <name evidence="8" type="ORF">SAMN02745751_00172</name>
</gene>
<dbReference type="GO" id="GO:0006352">
    <property type="term" value="P:DNA-templated transcription initiation"/>
    <property type="evidence" value="ECO:0007669"/>
    <property type="project" value="InterPro"/>
</dbReference>
<dbReference type="Gene3D" id="1.20.120.1810">
    <property type="match status" value="1"/>
</dbReference>